<feature type="region of interest" description="Disordered" evidence="1">
    <location>
        <begin position="51"/>
        <end position="70"/>
    </location>
</feature>
<feature type="compositionally biased region" description="Low complexity" evidence="1">
    <location>
        <begin position="139"/>
        <end position="151"/>
    </location>
</feature>
<feature type="domain" description="Autotransporter" evidence="3">
    <location>
        <begin position="641"/>
        <end position="919"/>
    </location>
</feature>
<protein>
    <submittedName>
        <fullName evidence="4">Outer membrane autotransporter barrel domain protein</fullName>
    </submittedName>
</protein>
<dbReference type="InterPro" id="IPR036709">
    <property type="entry name" value="Autotransporte_beta_dom_sf"/>
</dbReference>
<dbReference type="RefSeq" id="WP_013892450.1">
    <property type="nucleotide sequence ID" value="NC_015675.1"/>
</dbReference>
<feature type="region of interest" description="Disordered" evidence="1">
    <location>
        <begin position="197"/>
        <end position="229"/>
    </location>
</feature>
<proteinExistence type="predicted"/>
<organism evidence="4 5">
    <name type="scientific">Mesorhizobium opportunistum (strain LMG 24607 / HAMBI 3007 / WSM2075)</name>
    <dbReference type="NCBI Taxonomy" id="536019"/>
    <lineage>
        <taxon>Bacteria</taxon>
        <taxon>Pseudomonadati</taxon>
        <taxon>Pseudomonadota</taxon>
        <taxon>Alphaproteobacteria</taxon>
        <taxon>Hyphomicrobiales</taxon>
        <taxon>Phyllobacteriaceae</taxon>
        <taxon>Mesorhizobium</taxon>
    </lineage>
</organism>
<dbReference type="Gene3D" id="2.40.128.130">
    <property type="entry name" value="Autotransporter beta-domain"/>
    <property type="match status" value="1"/>
</dbReference>
<feature type="compositionally biased region" description="Gly residues" evidence="1">
    <location>
        <begin position="199"/>
        <end position="226"/>
    </location>
</feature>
<feature type="signal peptide" evidence="2">
    <location>
        <begin position="1"/>
        <end position="41"/>
    </location>
</feature>
<evidence type="ECO:0000259" key="3">
    <source>
        <dbReference type="PROSITE" id="PS51208"/>
    </source>
</evidence>
<dbReference type="EMBL" id="CP002279">
    <property type="protein sequence ID" value="AEH85713.1"/>
    <property type="molecule type" value="Genomic_DNA"/>
</dbReference>
<feature type="compositionally biased region" description="Gly residues" evidence="1">
    <location>
        <begin position="152"/>
        <end position="175"/>
    </location>
</feature>
<dbReference type="STRING" id="536019.Mesop_1230"/>
<feature type="chain" id="PRO_5003372574" evidence="2">
    <location>
        <begin position="42"/>
        <end position="919"/>
    </location>
</feature>
<name>F7YFG8_MESOW</name>
<evidence type="ECO:0000313" key="4">
    <source>
        <dbReference type="EMBL" id="AEH85713.1"/>
    </source>
</evidence>
<sequence length="919" mass="87194">MLGILGRGCRAFQSATALGGTRLAAPVGLALSLALVAPAFADGGRGGGTGGGGTTGVSGGADSATGAGGDGSTGINDAGIASGGGGGGAGVTGGSGGDGFSSPAAGGAGGTTAGANGGDGSNASSGGTGGGGGGGGAHGAVVSTSGALSSVGGNGGNGGNGPPGPGGSGPVGGGGGGGGGGYGAVVTGSGLSLTNSGTVAGGKGGNGGDGGSGGGSPGDGGSGGIGLDLTGTSNSLVNTGTITGGAGGTSGVVRNANNWSHNGAAGLGGVGIRGAGLTIVNSGTISGGLSGDGVTRANAISFTGGINTLELQAGTDILGNVVAFSAADTLRLGGAANSSFDVSQIGASAQYQGFGIFQKTGSSTWTLTGTNTAAQSWTIDAGILSVNGTITSATMTVNAGGALGGAGTVGNTTIAGGVLAPGNSIGTITVAGDLVFGAGSTYSVEVSPVTADRTNVTGTANLSGGTVEVTYLPGTFVAKSYTILHADGGLGSTAFAGFDAPTLPGLTSSLVYDYTANNVYLQTTAEAIIGVGLNENQKSVDTALIDYFNQNGALPGAFAGLDANGLSQLSGEVAAGAVNAGIDSADQFINALDAQAVQGEAASSGGGTATAYAVDEAGGGKDRFAALGMKASHNADLVGSVFASRWQAWGAVYGGAQKIGGDAIVGSHDTNADIFGVAGGIVRNWGDSRLGVAIGGGSSSFSLSDDLGSGRADTFNVGVFGRQGFGDAYIAGVLAYGFNDTNTSRTVPGDTLEASFNAQTWSGRVEGGYRFATPVAVLTPYAAFQATAYRLPDYAETSAGSGDFALGYGSQTTTATRFELGLNLDKDIALQDGAKLTLSGRAAWAINGSTGRTVTATFQNLPGATFTIDGAEPDTNAALVNASATYTSGSGLFASLGFQGEFSGNVQSYAGKAKIGISW</sequence>
<dbReference type="PRINTS" id="PR01228">
    <property type="entry name" value="EGGSHELL"/>
</dbReference>
<dbReference type="InterPro" id="IPR005546">
    <property type="entry name" value="Autotransporte_beta"/>
</dbReference>
<dbReference type="Proteomes" id="UP000001623">
    <property type="component" value="Chromosome"/>
</dbReference>
<evidence type="ECO:0000313" key="5">
    <source>
        <dbReference type="Proteomes" id="UP000001623"/>
    </source>
</evidence>
<dbReference type="SMART" id="SM00869">
    <property type="entry name" value="Autotransporter"/>
    <property type="match status" value="1"/>
</dbReference>
<dbReference type="eggNOG" id="COG4625">
    <property type="taxonomic scope" value="Bacteria"/>
</dbReference>
<dbReference type="KEGG" id="mop:Mesop_1230"/>
<dbReference type="HOGENOM" id="CLU_006570_0_0_5"/>
<gene>
    <name evidence="4" type="ordered locus">Mesop_1230</name>
</gene>
<reference evidence="4 5" key="1">
    <citation type="submission" date="2010-10" db="EMBL/GenBank/DDBJ databases">
        <title>Complete sequence of Mesorhizobium opportunistum WSM2075.</title>
        <authorList>
            <consortium name="US DOE Joint Genome Institute"/>
            <person name="Lucas S."/>
            <person name="Copeland A."/>
            <person name="Lapidus A."/>
            <person name="Cheng J.-F."/>
            <person name="Bruce D."/>
            <person name="Goodwin L."/>
            <person name="Pitluck S."/>
            <person name="Chertkov O."/>
            <person name="Misra M."/>
            <person name="Detter J.C."/>
            <person name="Han C."/>
            <person name="Tapia R."/>
            <person name="Land M."/>
            <person name="Hauser L."/>
            <person name="Kyrpides N."/>
            <person name="Ovchinnikova G."/>
            <person name="Mavrommatis K.M."/>
            <person name="Tiwari R.P."/>
            <person name="Howieson J.G."/>
            <person name="O'Hara G.W."/>
            <person name="Nandasena K.G."/>
            <person name="Woyke T."/>
        </authorList>
    </citation>
    <scope>NUCLEOTIDE SEQUENCE [LARGE SCALE GENOMIC DNA]</scope>
    <source>
        <strain evidence="5">LMG 24607 / HAMBI 3007 / WSM2075</strain>
    </source>
</reference>
<feature type="compositionally biased region" description="Gly residues" evidence="1">
    <location>
        <begin position="111"/>
        <end position="138"/>
    </location>
</feature>
<dbReference type="SUPFAM" id="SSF103515">
    <property type="entry name" value="Autotransporter"/>
    <property type="match status" value="1"/>
</dbReference>
<feature type="region of interest" description="Disordered" evidence="1">
    <location>
        <begin position="111"/>
        <end position="175"/>
    </location>
</feature>
<accession>F7YFG8</accession>
<keyword evidence="2" id="KW-0732">Signal</keyword>
<dbReference type="Pfam" id="PF03797">
    <property type="entry name" value="Autotransporter"/>
    <property type="match status" value="1"/>
</dbReference>
<evidence type="ECO:0000256" key="1">
    <source>
        <dbReference type="SAM" id="MobiDB-lite"/>
    </source>
</evidence>
<dbReference type="AlphaFoldDB" id="F7YFG8"/>
<evidence type="ECO:0000256" key="2">
    <source>
        <dbReference type="SAM" id="SignalP"/>
    </source>
</evidence>
<dbReference type="PROSITE" id="PS51208">
    <property type="entry name" value="AUTOTRANSPORTER"/>
    <property type="match status" value="1"/>
</dbReference>